<dbReference type="AlphaFoldDB" id="X0Y492"/>
<organism evidence="2">
    <name type="scientific">marine sediment metagenome</name>
    <dbReference type="NCBI Taxonomy" id="412755"/>
    <lineage>
        <taxon>unclassified sequences</taxon>
        <taxon>metagenomes</taxon>
        <taxon>ecological metagenomes</taxon>
    </lineage>
</organism>
<dbReference type="PROSITE" id="PS51762">
    <property type="entry name" value="GH16_2"/>
    <property type="match status" value="1"/>
</dbReference>
<dbReference type="GO" id="GO:0004553">
    <property type="term" value="F:hydrolase activity, hydrolyzing O-glycosyl compounds"/>
    <property type="evidence" value="ECO:0007669"/>
    <property type="project" value="InterPro"/>
</dbReference>
<feature type="domain" description="GH16" evidence="1">
    <location>
        <begin position="1"/>
        <end position="118"/>
    </location>
</feature>
<gene>
    <name evidence="2" type="ORF">S01H1_84367</name>
</gene>
<dbReference type="InterPro" id="IPR000757">
    <property type="entry name" value="Beta-glucanase-like"/>
</dbReference>
<dbReference type="InterPro" id="IPR013320">
    <property type="entry name" value="ConA-like_dom_sf"/>
</dbReference>
<evidence type="ECO:0000259" key="1">
    <source>
        <dbReference type="PROSITE" id="PS51762"/>
    </source>
</evidence>
<accession>X0Y492</accession>
<feature type="non-terminal residue" evidence="2">
    <location>
        <position position="1"/>
    </location>
</feature>
<dbReference type="Gene3D" id="2.60.120.200">
    <property type="match status" value="1"/>
</dbReference>
<protein>
    <recommendedName>
        <fullName evidence="1">GH16 domain-containing protein</fullName>
    </recommendedName>
</protein>
<comment type="caution">
    <text evidence="2">The sequence shown here is derived from an EMBL/GenBank/DDBJ whole genome shotgun (WGS) entry which is preliminary data.</text>
</comment>
<dbReference type="SUPFAM" id="SSF49899">
    <property type="entry name" value="Concanavalin A-like lectins/glucanases"/>
    <property type="match status" value="1"/>
</dbReference>
<evidence type="ECO:0000313" key="2">
    <source>
        <dbReference type="EMBL" id="GAG42147.1"/>
    </source>
</evidence>
<dbReference type="GO" id="GO:0005975">
    <property type="term" value="P:carbohydrate metabolic process"/>
    <property type="evidence" value="ECO:0007669"/>
    <property type="project" value="InterPro"/>
</dbReference>
<sequence>WGRNWDQIFHSNLIRTRAGDNSNKVQIQKSIKPPTKNHERFYVYAGWWKSPEEIQFFLDGKYAYSLKPDVKWELPAYIQLAIETYDWNPVPEGGGLITTGTWEERTTQYDWIRVWQLK</sequence>
<proteinExistence type="predicted"/>
<dbReference type="EMBL" id="BARS01057578">
    <property type="protein sequence ID" value="GAG42147.1"/>
    <property type="molecule type" value="Genomic_DNA"/>
</dbReference>
<reference evidence="2" key="1">
    <citation type="journal article" date="2014" name="Front. Microbiol.">
        <title>High frequency of phylogenetically diverse reductive dehalogenase-homologous genes in deep subseafloor sedimentary metagenomes.</title>
        <authorList>
            <person name="Kawai M."/>
            <person name="Futagami T."/>
            <person name="Toyoda A."/>
            <person name="Takaki Y."/>
            <person name="Nishi S."/>
            <person name="Hori S."/>
            <person name="Arai W."/>
            <person name="Tsubouchi T."/>
            <person name="Morono Y."/>
            <person name="Uchiyama I."/>
            <person name="Ito T."/>
            <person name="Fujiyama A."/>
            <person name="Inagaki F."/>
            <person name="Takami H."/>
        </authorList>
    </citation>
    <scope>NUCLEOTIDE SEQUENCE</scope>
    <source>
        <strain evidence="2">Expedition CK06-06</strain>
    </source>
</reference>
<name>X0Y492_9ZZZZ</name>